<dbReference type="Pfam" id="PF00933">
    <property type="entry name" value="Glyco_hydro_3"/>
    <property type="match status" value="1"/>
</dbReference>
<evidence type="ECO:0000256" key="2">
    <source>
        <dbReference type="ARBA" id="ARBA00005336"/>
    </source>
</evidence>
<evidence type="ECO:0000259" key="8">
    <source>
        <dbReference type="Pfam" id="PF01915"/>
    </source>
</evidence>
<dbReference type="PANTHER" id="PTHR30620">
    <property type="entry name" value="PERIPLASMIC BETA-GLUCOSIDASE-RELATED"/>
    <property type="match status" value="1"/>
</dbReference>
<dbReference type="PANTHER" id="PTHR30620:SF16">
    <property type="entry name" value="LYSOSOMAL BETA GLUCOSIDASE"/>
    <property type="match status" value="1"/>
</dbReference>
<dbReference type="SUPFAM" id="SSF52279">
    <property type="entry name" value="Beta-D-glucan exohydrolase, C-terminal domain"/>
    <property type="match status" value="1"/>
</dbReference>
<dbReference type="InterPro" id="IPR051915">
    <property type="entry name" value="Cellulose_Degrad_GH3"/>
</dbReference>
<dbReference type="Pfam" id="PF13290">
    <property type="entry name" value="CHB_HEX_C_1"/>
    <property type="match status" value="1"/>
</dbReference>
<keyword evidence="5" id="KW-0378">Hydrolase</keyword>
<dbReference type="GO" id="GO:0009251">
    <property type="term" value="P:glucan catabolic process"/>
    <property type="evidence" value="ECO:0007669"/>
    <property type="project" value="TreeGrafter"/>
</dbReference>
<dbReference type="RefSeq" id="WP_140466043.1">
    <property type="nucleotide sequence ID" value="NZ_RCYZ01000003.1"/>
</dbReference>
<dbReference type="EMBL" id="RCYZ01000003">
    <property type="protein sequence ID" value="TPG66414.1"/>
    <property type="molecule type" value="Genomic_DNA"/>
</dbReference>
<dbReference type="InterPro" id="IPR017853">
    <property type="entry name" value="GH"/>
</dbReference>
<proteinExistence type="inferred from homology"/>
<dbReference type="Gene3D" id="3.40.50.1700">
    <property type="entry name" value="Glycoside hydrolase family 3 C-terminal domain"/>
    <property type="match status" value="1"/>
</dbReference>
<evidence type="ECO:0000256" key="5">
    <source>
        <dbReference type="ARBA" id="ARBA00022801"/>
    </source>
</evidence>
<name>A0A502GWZ9_9BACT</name>
<feature type="domain" description="Glycoside hydrolase family 3 C-terminal" evidence="8">
    <location>
        <begin position="529"/>
        <end position="769"/>
    </location>
</feature>
<dbReference type="InterPro" id="IPR036962">
    <property type="entry name" value="Glyco_hydro_3_N_sf"/>
</dbReference>
<evidence type="ECO:0000256" key="6">
    <source>
        <dbReference type="ARBA" id="ARBA00023295"/>
    </source>
</evidence>
<accession>A0A502GWZ9</accession>
<dbReference type="Proteomes" id="UP000317646">
    <property type="component" value="Unassembled WGS sequence"/>
</dbReference>
<dbReference type="InterPro" id="IPR036881">
    <property type="entry name" value="Glyco_hydro_3_C_sf"/>
</dbReference>
<comment type="similarity">
    <text evidence="2">Belongs to the glycosyl hydrolase 3 family.</text>
</comment>
<evidence type="ECO:0000256" key="4">
    <source>
        <dbReference type="ARBA" id="ARBA00022729"/>
    </source>
</evidence>
<dbReference type="InterPro" id="IPR001764">
    <property type="entry name" value="Glyco_hydro_3_N"/>
</dbReference>
<evidence type="ECO:0000256" key="3">
    <source>
        <dbReference type="ARBA" id="ARBA00012744"/>
    </source>
</evidence>
<evidence type="ECO:0000256" key="1">
    <source>
        <dbReference type="ARBA" id="ARBA00000448"/>
    </source>
</evidence>
<organism evidence="10 11">
    <name type="scientific">Hymenobacter nivis</name>
    <dbReference type="NCBI Taxonomy" id="1850093"/>
    <lineage>
        <taxon>Bacteria</taxon>
        <taxon>Pseudomonadati</taxon>
        <taxon>Bacteroidota</taxon>
        <taxon>Cytophagia</taxon>
        <taxon>Cytophagales</taxon>
        <taxon>Hymenobacteraceae</taxon>
        <taxon>Hymenobacter</taxon>
    </lineage>
</organism>
<gene>
    <name evidence="10" type="ORF">EAH73_08340</name>
</gene>
<dbReference type="EC" id="3.2.1.21" evidence="3"/>
<feature type="domain" description="Glycoside hydrolase family 3 N-terminal" evidence="7">
    <location>
        <begin position="145"/>
        <end position="414"/>
    </location>
</feature>
<dbReference type="InterPro" id="IPR059177">
    <property type="entry name" value="GH29D-like_dom"/>
</dbReference>
<dbReference type="SUPFAM" id="SSF51445">
    <property type="entry name" value="(Trans)glycosidases"/>
    <property type="match status" value="1"/>
</dbReference>
<dbReference type="OrthoDB" id="9805821at2"/>
<keyword evidence="11" id="KW-1185">Reference proteome</keyword>
<reference evidence="10 11" key="1">
    <citation type="journal article" date="2019" name="Environ. Microbiol.">
        <title>Species interactions and distinct microbial communities in high Arctic permafrost affected cryosols are associated with the CH4 and CO2 gas fluxes.</title>
        <authorList>
            <person name="Altshuler I."/>
            <person name="Hamel J."/>
            <person name="Turney S."/>
            <person name="Magnuson E."/>
            <person name="Levesque R."/>
            <person name="Greer C."/>
            <person name="Whyte L.G."/>
        </authorList>
    </citation>
    <scope>NUCLEOTIDE SEQUENCE [LARGE SCALE GENOMIC DNA]</scope>
    <source>
        <strain evidence="10 11">S9.2P</strain>
    </source>
</reference>
<dbReference type="GO" id="GO:0008422">
    <property type="term" value="F:beta-glucosidase activity"/>
    <property type="evidence" value="ECO:0007669"/>
    <property type="project" value="UniProtKB-EC"/>
</dbReference>
<keyword evidence="6" id="KW-0326">Glycosidase</keyword>
<protein>
    <recommendedName>
        <fullName evidence="3">beta-glucosidase</fullName>
        <ecNumber evidence="3">3.2.1.21</ecNumber>
    </recommendedName>
</protein>
<dbReference type="AlphaFoldDB" id="A0A502GWZ9"/>
<feature type="domain" description="GH29D-like beta-sandwich" evidence="9">
    <location>
        <begin position="795"/>
        <end position="851"/>
    </location>
</feature>
<comment type="caution">
    <text evidence="10">The sequence shown here is derived from an EMBL/GenBank/DDBJ whole genome shotgun (WGS) entry which is preliminary data.</text>
</comment>
<evidence type="ECO:0000259" key="9">
    <source>
        <dbReference type="Pfam" id="PF13290"/>
    </source>
</evidence>
<dbReference type="Pfam" id="PF01915">
    <property type="entry name" value="Glyco_hydro_3_C"/>
    <property type="match status" value="1"/>
</dbReference>
<evidence type="ECO:0000313" key="10">
    <source>
        <dbReference type="EMBL" id="TPG66414.1"/>
    </source>
</evidence>
<comment type="catalytic activity">
    <reaction evidence="1">
        <text>Hydrolysis of terminal, non-reducing beta-D-glucosyl residues with release of beta-D-glucose.</text>
        <dbReference type="EC" id="3.2.1.21"/>
    </reaction>
</comment>
<sequence length="861" mass="91444">MKKNSSLSLLLLAAGASGLGALLLGMKSETPARGPRAEGPVVIYVRNPGGATLGHVAESGVKILEREGKYFKDLNKNGQLDKYEDWRLPAQQRALDLAAQLSVAQIAGLMLYSGHQAVPAKAGPFAAGTYQGKPFAEGSTDAAAVTDQQRKFLLDDNLRHVLLTQVQSPETAARWNNNVQALVEGAGLGIPANNSSDPRHGTNSGVEYTAGAGGQLSHWPDELGLAATFDPAITQQFGTIAAQEYRALGITTALSPQIDLASEPRWSRIADTFGEDPQLSADMARAYVDGFQTSTGAAEIADGWGYNSVNAMIKHWPGGGPEEGGRDAHYAYGKYAVYPGHNFDEHLIPFVDGALKLNGKTKMAAAVMPYYTVSSGVDAKNKESVGNGYSQYLITDLLRQRYGFDGVVCTDWGITNDEGATPAIFGGKPWGMEGRTVAERHYKILMAGADQFGGNNAAGPIVAAYAMGVKAHGEAFMRARMEQSAVRLLRNIFRLGLFENPYLDAQKTQALVGNAEFMRAGYAAQQQSVVLLKNAGQALPIPAKKTVYVPQKFIPSQQGFFGPPSAERYEDVATAAVLARYFNVTSDPAKADYALVFIGSPSGGAGYATADVQKGGTGYVPISLQYGPYTATQARAHSLAAGDPAEPTVADRTYRGKSVATGNAKDLEIIRQTYAAMKGKPVIVAIDAAKPLVPAEFEQYASGLLVSFGVSHQAVLDIVTGKAEPRGLLPVQLPATMQTVEEQNEDIPHDMVCYTDAAGHRYDFGYGLNWQGVIRDARTARYANRVAPPLIKVAAGRVTLSSPTPGAQLYYTTTGATPAFTAANAYKQPFTLPKGATVKALAKVPGVDNSSLAMYAAPAAK</sequence>
<dbReference type="PRINTS" id="PR00133">
    <property type="entry name" value="GLHYDRLASE3"/>
</dbReference>
<dbReference type="Gene3D" id="3.20.20.300">
    <property type="entry name" value="Glycoside hydrolase, family 3, N-terminal domain"/>
    <property type="match status" value="1"/>
</dbReference>
<evidence type="ECO:0000313" key="11">
    <source>
        <dbReference type="Proteomes" id="UP000317646"/>
    </source>
</evidence>
<evidence type="ECO:0000259" key="7">
    <source>
        <dbReference type="Pfam" id="PF00933"/>
    </source>
</evidence>
<dbReference type="InterPro" id="IPR002772">
    <property type="entry name" value="Glyco_hydro_3_C"/>
</dbReference>
<keyword evidence="4" id="KW-0732">Signal</keyword>